<dbReference type="GO" id="GO:0016705">
    <property type="term" value="F:oxidoreductase activity, acting on paired donors, with incorporation or reduction of molecular oxygen"/>
    <property type="evidence" value="ECO:0007669"/>
    <property type="project" value="InterPro"/>
</dbReference>
<dbReference type="PRINTS" id="PR00463">
    <property type="entry name" value="EP450I"/>
</dbReference>
<gene>
    <name evidence="8" type="ORF">K458DRAFT_304125</name>
</gene>
<dbReference type="Proteomes" id="UP000799291">
    <property type="component" value="Unassembled WGS sequence"/>
</dbReference>
<dbReference type="SUPFAM" id="SSF48264">
    <property type="entry name" value="Cytochrome P450"/>
    <property type="match status" value="1"/>
</dbReference>
<dbReference type="InterPro" id="IPR002401">
    <property type="entry name" value="Cyt_P450_E_grp-I"/>
</dbReference>
<protein>
    <submittedName>
        <fullName evidence="8">Cytochrome P450</fullName>
    </submittedName>
</protein>
<keyword evidence="6" id="KW-0503">Monooxygenase</keyword>
<dbReference type="InterPro" id="IPR036396">
    <property type="entry name" value="Cyt_P450_sf"/>
</dbReference>
<dbReference type="OrthoDB" id="6692864at2759"/>
<feature type="binding site" description="axial binding residue" evidence="7">
    <location>
        <position position="477"/>
    </location>
    <ligand>
        <name>heme</name>
        <dbReference type="ChEBI" id="CHEBI:30413"/>
    </ligand>
    <ligandPart>
        <name>Fe</name>
        <dbReference type="ChEBI" id="CHEBI:18248"/>
    </ligandPart>
</feature>
<dbReference type="GO" id="GO:0005506">
    <property type="term" value="F:iron ion binding"/>
    <property type="evidence" value="ECO:0007669"/>
    <property type="project" value="InterPro"/>
</dbReference>
<keyword evidence="9" id="KW-1185">Reference proteome</keyword>
<evidence type="ECO:0000256" key="2">
    <source>
        <dbReference type="ARBA" id="ARBA00010617"/>
    </source>
</evidence>
<dbReference type="PANTHER" id="PTHR24305:SF187">
    <property type="entry name" value="P450, PUTATIVE (EUROFUNG)-RELATED"/>
    <property type="match status" value="1"/>
</dbReference>
<dbReference type="PANTHER" id="PTHR24305">
    <property type="entry name" value="CYTOCHROME P450"/>
    <property type="match status" value="1"/>
</dbReference>
<comment type="cofactor">
    <cofactor evidence="1 7">
        <name>heme</name>
        <dbReference type="ChEBI" id="CHEBI:30413"/>
    </cofactor>
</comment>
<dbReference type="Gene3D" id="1.10.630.10">
    <property type="entry name" value="Cytochrome P450"/>
    <property type="match status" value="1"/>
</dbReference>
<dbReference type="GO" id="GO:0004497">
    <property type="term" value="F:monooxygenase activity"/>
    <property type="evidence" value="ECO:0007669"/>
    <property type="project" value="UniProtKB-KW"/>
</dbReference>
<dbReference type="EMBL" id="MU005583">
    <property type="protein sequence ID" value="KAF2683642.1"/>
    <property type="molecule type" value="Genomic_DNA"/>
</dbReference>
<accession>A0A6G1IZG7</accession>
<comment type="similarity">
    <text evidence="2">Belongs to the cytochrome P450 family.</text>
</comment>
<dbReference type="InterPro" id="IPR050121">
    <property type="entry name" value="Cytochrome_P450_monoxygenase"/>
</dbReference>
<evidence type="ECO:0000256" key="5">
    <source>
        <dbReference type="ARBA" id="ARBA00023004"/>
    </source>
</evidence>
<dbReference type="InterPro" id="IPR001128">
    <property type="entry name" value="Cyt_P450"/>
</dbReference>
<name>A0A6G1IZG7_9PLEO</name>
<keyword evidence="4" id="KW-0560">Oxidoreductase</keyword>
<evidence type="ECO:0000256" key="1">
    <source>
        <dbReference type="ARBA" id="ARBA00001971"/>
    </source>
</evidence>
<keyword evidence="3 7" id="KW-0479">Metal-binding</keyword>
<organism evidence="8 9">
    <name type="scientific">Lentithecium fluviatile CBS 122367</name>
    <dbReference type="NCBI Taxonomy" id="1168545"/>
    <lineage>
        <taxon>Eukaryota</taxon>
        <taxon>Fungi</taxon>
        <taxon>Dikarya</taxon>
        <taxon>Ascomycota</taxon>
        <taxon>Pezizomycotina</taxon>
        <taxon>Dothideomycetes</taxon>
        <taxon>Pleosporomycetidae</taxon>
        <taxon>Pleosporales</taxon>
        <taxon>Massarineae</taxon>
        <taxon>Lentitheciaceae</taxon>
        <taxon>Lentithecium</taxon>
    </lineage>
</organism>
<keyword evidence="5 7" id="KW-0408">Iron</keyword>
<keyword evidence="7" id="KW-0349">Heme</keyword>
<proteinExistence type="inferred from homology"/>
<evidence type="ECO:0000256" key="3">
    <source>
        <dbReference type="ARBA" id="ARBA00022723"/>
    </source>
</evidence>
<evidence type="ECO:0000256" key="4">
    <source>
        <dbReference type="ARBA" id="ARBA00023002"/>
    </source>
</evidence>
<dbReference type="CDD" id="cd11061">
    <property type="entry name" value="CYP67-like"/>
    <property type="match status" value="1"/>
</dbReference>
<evidence type="ECO:0000256" key="7">
    <source>
        <dbReference type="PIRSR" id="PIRSR602401-1"/>
    </source>
</evidence>
<sequence length="539" mass="62163">MNGHTYLLSLLSGVLSEAFLFSRGEWDRHAPRIVKISLLLTASSHLLFWKGFGLTFAASIQETSLHGVTVLAGIFGSMITYRLFFHRLRTFPGPLPARVSAFWVIKQNYPNLRFFIKLRELHDRYGDFVRIRPREISIRHPDAVADVHGPRNKIRKGEFYEQMYPGQSLQFTRDPAFHNKSRRYWDKAFQSKALNEYAPRLRKHYGVLMEVFTRHAASGELIDASKSFMFLGFDLVSELTFGESWNMLKTGKPTPIIAEFIQGKIVVGFSVLNSWTFHLLRALPLVEERMQYWLTVYDDALRARQEMSVESPDFFTHLSQADTFEHYRAHEAQLAIVAGSDTVAYTLSNILYLLSAYPQYQIQLYHEVEALPDEEGIIDDRLLMDKPCLLSIIKETLRLYPAVPSGVQRLTPPEGAVIAGRYVPGDTVISTPTYSIQRDERAFIKPDEFIPERWSSQPELILRKDAFFPFSYGAYSCAGRPMAMMELRMVIAMVVKRFRISFPPGKEKECRHFIEDQADCFVMHIHELPLLLHMRKSSE</sequence>
<evidence type="ECO:0000313" key="8">
    <source>
        <dbReference type="EMBL" id="KAF2683642.1"/>
    </source>
</evidence>
<dbReference type="AlphaFoldDB" id="A0A6G1IZG7"/>
<reference evidence="8" key="1">
    <citation type="journal article" date="2020" name="Stud. Mycol.">
        <title>101 Dothideomycetes genomes: a test case for predicting lifestyles and emergence of pathogens.</title>
        <authorList>
            <person name="Haridas S."/>
            <person name="Albert R."/>
            <person name="Binder M."/>
            <person name="Bloem J."/>
            <person name="Labutti K."/>
            <person name="Salamov A."/>
            <person name="Andreopoulos B."/>
            <person name="Baker S."/>
            <person name="Barry K."/>
            <person name="Bills G."/>
            <person name="Bluhm B."/>
            <person name="Cannon C."/>
            <person name="Castanera R."/>
            <person name="Culley D."/>
            <person name="Daum C."/>
            <person name="Ezra D."/>
            <person name="Gonzalez J."/>
            <person name="Henrissat B."/>
            <person name="Kuo A."/>
            <person name="Liang C."/>
            <person name="Lipzen A."/>
            <person name="Lutzoni F."/>
            <person name="Magnuson J."/>
            <person name="Mondo S."/>
            <person name="Nolan M."/>
            <person name="Ohm R."/>
            <person name="Pangilinan J."/>
            <person name="Park H.-J."/>
            <person name="Ramirez L."/>
            <person name="Alfaro M."/>
            <person name="Sun H."/>
            <person name="Tritt A."/>
            <person name="Yoshinaga Y."/>
            <person name="Zwiers L.-H."/>
            <person name="Turgeon B."/>
            <person name="Goodwin S."/>
            <person name="Spatafora J."/>
            <person name="Crous P."/>
            <person name="Grigoriev I."/>
        </authorList>
    </citation>
    <scope>NUCLEOTIDE SEQUENCE</scope>
    <source>
        <strain evidence="8">CBS 122367</strain>
    </source>
</reference>
<dbReference type="PRINTS" id="PR00385">
    <property type="entry name" value="P450"/>
</dbReference>
<evidence type="ECO:0000256" key="6">
    <source>
        <dbReference type="ARBA" id="ARBA00023033"/>
    </source>
</evidence>
<evidence type="ECO:0000313" key="9">
    <source>
        <dbReference type="Proteomes" id="UP000799291"/>
    </source>
</evidence>
<dbReference type="GO" id="GO:0020037">
    <property type="term" value="F:heme binding"/>
    <property type="evidence" value="ECO:0007669"/>
    <property type="project" value="InterPro"/>
</dbReference>
<dbReference type="Pfam" id="PF00067">
    <property type="entry name" value="p450"/>
    <property type="match status" value="1"/>
</dbReference>